<protein>
    <submittedName>
        <fullName evidence="1">Plasmid-related protein</fullName>
    </submittedName>
</protein>
<gene>
    <name evidence="1" type="ordered locus">CMS0810</name>
</gene>
<evidence type="ECO:0000313" key="2">
    <source>
        <dbReference type="Proteomes" id="UP000001318"/>
    </source>
</evidence>
<evidence type="ECO:0000313" key="1">
    <source>
        <dbReference type="EMBL" id="CAQ00926.1"/>
    </source>
</evidence>
<sequence>MLTEAVLASASPSAPGVDWIALIASIVSIGISVLALVQTNREATARRVSNVPPELRVVVNELLNTLSRGEQHADHLLALSTPGSHVRVERLDEWAEQLADGRLARLSEQFAAAVGRCRLPDGASTPVSLNHQQLEKLHAAVEAGRRVIMRLNQLTKKEQR</sequence>
<name>B0REZ3_CLASE</name>
<keyword evidence="2" id="KW-1185">Reference proteome</keyword>
<dbReference type="HOGENOM" id="CLU_1649124_0_0_11"/>
<dbReference type="Proteomes" id="UP000001318">
    <property type="component" value="Chromosome"/>
</dbReference>
<dbReference type="GeneID" id="32917122"/>
<dbReference type="KEGG" id="cms:CMS0810"/>
<dbReference type="EMBL" id="AM849034">
    <property type="protein sequence ID" value="CAQ00926.1"/>
    <property type="molecule type" value="Genomic_DNA"/>
</dbReference>
<organism evidence="1 2">
    <name type="scientific">Clavibacter sepedonicus</name>
    <name type="common">Clavibacter michiganensis subsp. sepedonicus</name>
    <dbReference type="NCBI Taxonomy" id="31964"/>
    <lineage>
        <taxon>Bacteria</taxon>
        <taxon>Bacillati</taxon>
        <taxon>Actinomycetota</taxon>
        <taxon>Actinomycetes</taxon>
        <taxon>Micrococcales</taxon>
        <taxon>Microbacteriaceae</taxon>
        <taxon>Clavibacter</taxon>
    </lineage>
</organism>
<proteinExistence type="predicted"/>
<reference evidence="1 2" key="1">
    <citation type="journal article" date="2008" name="J. Bacteriol.">
        <title>Genome of the actinomycete plant pathogen Clavibacter michiganensis subsp. sepedonicus suggests recent niche adaptation.</title>
        <authorList>
            <person name="Bentley S.D."/>
            <person name="Corton C."/>
            <person name="Brown S.E."/>
            <person name="Barron A."/>
            <person name="Clark L."/>
            <person name="Doggett J."/>
            <person name="Harris B."/>
            <person name="Ormond D."/>
            <person name="Quail M.A."/>
            <person name="May G."/>
            <person name="Francis D."/>
            <person name="Knudson D."/>
            <person name="Parkhill J."/>
            <person name="Ishimaru C.A."/>
        </authorList>
    </citation>
    <scope>NUCLEOTIDE SEQUENCE [LARGE SCALE GENOMIC DNA]</scope>
    <source>
        <strain evidence="2">ATCC 33113 / DSM 20744 / JCM 9667 / LMG 2889 / ICMP 2535 / C-1</strain>
    </source>
</reference>
<dbReference type="RefSeq" id="WP_012298230.1">
    <property type="nucleotide sequence ID" value="NC_010407.1"/>
</dbReference>
<accession>B0REZ3</accession>
<dbReference type="AlphaFoldDB" id="B0REZ3"/>